<evidence type="ECO:0000256" key="1">
    <source>
        <dbReference type="SAM" id="MobiDB-lite"/>
    </source>
</evidence>
<accession>A0A4D7BUU3</accession>
<dbReference type="NCBIfam" id="TIGR02595">
    <property type="entry name" value="PEP_CTERM"/>
    <property type="match status" value="1"/>
</dbReference>
<dbReference type="Proteomes" id="UP000298714">
    <property type="component" value="Chromosome"/>
</dbReference>
<dbReference type="AlphaFoldDB" id="A0A4D7BUU3"/>
<dbReference type="Pfam" id="PF07589">
    <property type="entry name" value="PEP-CTERM"/>
    <property type="match status" value="1"/>
</dbReference>
<feature type="region of interest" description="Disordered" evidence="1">
    <location>
        <begin position="20"/>
        <end position="59"/>
    </location>
</feature>
<evidence type="ECO:0000313" key="3">
    <source>
        <dbReference type="EMBL" id="QCI79319.1"/>
    </source>
</evidence>
<dbReference type="KEGG" id="hgn:E6W36_06405"/>
<reference evidence="4" key="1">
    <citation type="submission" date="2019-04" db="EMBL/GenBank/DDBJ databases">
        <title>Complete genome sequence of Sphingomonas sp. W1-2-3.</title>
        <authorList>
            <person name="Im W.T."/>
        </authorList>
    </citation>
    <scope>NUCLEOTIDE SEQUENCE [LARGE SCALE GENOMIC DNA]</scope>
    <source>
        <strain evidence="4">W1-2-3</strain>
    </source>
</reference>
<dbReference type="InterPro" id="IPR013424">
    <property type="entry name" value="Ice-binding_C"/>
</dbReference>
<evidence type="ECO:0000259" key="2">
    <source>
        <dbReference type="Pfam" id="PF07589"/>
    </source>
</evidence>
<dbReference type="EMBL" id="CP039704">
    <property type="protein sequence ID" value="QCI79319.1"/>
    <property type="molecule type" value="Genomic_DNA"/>
</dbReference>
<feature type="domain" description="Ice-binding protein C-terminal" evidence="2">
    <location>
        <begin position="112"/>
        <end position="136"/>
    </location>
</feature>
<name>A0A4D7BUU3_9SPHN</name>
<keyword evidence="4" id="KW-1185">Reference proteome</keyword>
<gene>
    <name evidence="3" type="ORF">E6W36_06405</name>
</gene>
<sequence length="138" mass="15119">MHRQVELLSEPDRRFRWRGPGVPAAEFPGKRSGCRRHDVPRDHDPEREPRFVRHPGHPAGLEPGVDRAEYGAKAALVAGGPLIFTFDGSNAFDVALDNISLISGDTETQPPQVPEPATLLTMASGLILGGIGLRRRKR</sequence>
<evidence type="ECO:0000313" key="4">
    <source>
        <dbReference type="Proteomes" id="UP000298714"/>
    </source>
</evidence>
<protein>
    <submittedName>
        <fullName evidence="3">PEP-CTERM sorting domain-containing protein</fullName>
    </submittedName>
</protein>
<proteinExistence type="predicted"/>
<organism evidence="3 4">
    <name type="scientific">Hankyongella ginsenosidimutans</name>
    <dbReference type="NCBI Taxonomy" id="1763828"/>
    <lineage>
        <taxon>Bacteria</taxon>
        <taxon>Pseudomonadati</taxon>
        <taxon>Pseudomonadota</taxon>
        <taxon>Alphaproteobacteria</taxon>
        <taxon>Sphingomonadales</taxon>
        <taxon>Sphingomonadaceae</taxon>
        <taxon>Hankyongella</taxon>
    </lineage>
</organism>
<feature type="compositionally biased region" description="Basic and acidic residues" evidence="1">
    <location>
        <begin position="35"/>
        <end position="51"/>
    </location>
</feature>